<dbReference type="EMBL" id="JACWZY010000003">
    <property type="protein sequence ID" value="MBD2700100.1"/>
    <property type="molecule type" value="Genomic_DNA"/>
</dbReference>
<dbReference type="Proteomes" id="UP000598820">
    <property type="component" value="Unassembled WGS sequence"/>
</dbReference>
<evidence type="ECO:0000313" key="2">
    <source>
        <dbReference type="Proteomes" id="UP000598820"/>
    </source>
</evidence>
<proteinExistence type="predicted"/>
<reference evidence="1" key="1">
    <citation type="submission" date="2020-09" db="EMBL/GenBank/DDBJ databases">
        <authorList>
            <person name="Kim M.K."/>
        </authorList>
    </citation>
    <scope>NUCLEOTIDE SEQUENCE</scope>
    <source>
        <strain evidence="1">BT702</strain>
    </source>
</reference>
<name>A0A926Y191_9BACT</name>
<keyword evidence="2" id="KW-1185">Reference proteome</keyword>
<sequence length="154" mass="17511">MNVPHFITLLAVPPPKSPLPVPKNQYRLFIVTLEGEELTYLQKLLDVDIQKRLFDFTDADSSRLSLDQLMWLDSLLPQPEDGFAAGANVAMSAAEFQDLLEFTASRTMLQQEVDYCLLVDIDRVTLLGVLHRLCAQFFSLPPFRPTYINFLPLP</sequence>
<comment type="caution">
    <text evidence="1">The sequence shown here is derived from an EMBL/GenBank/DDBJ whole genome shotgun (WGS) entry which is preliminary data.</text>
</comment>
<accession>A0A926Y191</accession>
<gene>
    <name evidence="1" type="ORF">IC229_05605</name>
</gene>
<protein>
    <submittedName>
        <fullName evidence="1">Uncharacterized protein</fullName>
    </submittedName>
</protein>
<organism evidence="1 2">
    <name type="scientific">Spirosoma profusum</name>
    <dbReference type="NCBI Taxonomy" id="2771354"/>
    <lineage>
        <taxon>Bacteria</taxon>
        <taxon>Pseudomonadati</taxon>
        <taxon>Bacteroidota</taxon>
        <taxon>Cytophagia</taxon>
        <taxon>Cytophagales</taxon>
        <taxon>Cytophagaceae</taxon>
        <taxon>Spirosoma</taxon>
    </lineage>
</organism>
<evidence type="ECO:0000313" key="1">
    <source>
        <dbReference type="EMBL" id="MBD2700100.1"/>
    </source>
</evidence>
<dbReference type="AlphaFoldDB" id="A0A926Y191"/>
<dbReference type="RefSeq" id="WP_190885953.1">
    <property type="nucleotide sequence ID" value="NZ_JACWZY010000003.1"/>
</dbReference>